<dbReference type="eggNOG" id="COG1294">
    <property type="taxonomic scope" value="Bacteria"/>
</dbReference>
<feature type="transmembrane region" description="Helical" evidence="12">
    <location>
        <begin position="57"/>
        <end position="77"/>
    </location>
</feature>
<keyword evidence="7" id="KW-0479">Metal-binding</keyword>
<dbReference type="STRING" id="28134.SAMN05444288_1552"/>
<evidence type="ECO:0000256" key="4">
    <source>
        <dbReference type="ARBA" id="ARBA00022475"/>
    </source>
</evidence>
<dbReference type="GO" id="GO:0070069">
    <property type="term" value="C:cytochrome complex"/>
    <property type="evidence" value="ECO:0007669"/>
    <property type="project" value="TreeGrafter"/>
</dbReference>
<keyword evidence="10" id="KW-0408">Iron</keyword>
<dbReference type="GO" id="GO:0016682">
    <property type="term" value="F:oxidoreductase activity, acting on diphenols and related substances as donors, oxygen as acceptor"/>
    <property type="evidence" value="ECO:0007669"/>
    <property type="project" value="TreeGrafter"/>
</dbReference>
<feature type="transmembrane region" description="Helical" evidence="12">
    <location>
        <begin position="292"/>
        <end position="312"/>
    </location>
</feature>
<sequence length="380" mass="42919">MSYIFLQHYWWLLVSLLGALLVFLMFVQGANSLIFSLGRNPQEYRMVVNSTGRKWEITFTTLVTFGGAFFASFPLFYSTSFGGAYWLWMVILFSFVLQAVSYEFQNKNGNLLGAKTFQWFLIINGILGPLLLGGAVATFFDGSNFLIDKMNITEGLQPVISRWANASNGLDALLDPWNLVFGFSVFFLARILGILYVINNVEHEEIRARGRRQLLINTVPFLILFLSFLVRTLLKDGYAYDPVTGVISMEAMKYLHNLLDMWYLTAILLVGVAFLLFAIIKTVMNKDYIRGIWPAGIGVVLAVLVLLLYAGWNNTAYYPSNVDLQSSLTIANSCSSEFTLGAMAVVSLFIPFVLAYIVYVWRAMDSKKIDSEEIEQEDAY</sequence>
<protein>
    <submittedName>
        <fullName evidence="13">Cytochrome d ubiquinol oxidase, subunit II</fullName>
        <ecNumber evidence="13">1.10.3.-</ecNumber>
    </submittedName>
</protein>
<evidence type="ECO:0000313" key="13">
    <source>
        <dbReference type="EMBL" id="EFZ37271.1"/>
    </source>
</evidence>
<comment type="caution">
    <text evidence="13">The sequence shown here is derived from an EMBL/GenBank/DDBJ whole genome shotgun (WGS) entry which is preliminary data.</text>
</comment>
<evidence type="ECO:0000256" key="12">
    <source>
        <dbReference type="SAM" id="Phobius"/>
    </source>
</evidence>
<dbReference type="EC" id="1.10.3.-" evidence="13"/>
<evidence type="ECO:0000256" key="10">
    <source>
        <dbReference type="ARBA" id="ARBA00023004"/>
    </source>
</evidence>
<dbReference type="Proteomes" id="UP000005580">
    <property type="component" value="Unassembled WGS sequence"/>
</dbReference>
<feature type="transmembrane region" description="Helical" evidence="12">
    <location>
        <begin position="177"/>
        <end position="198"/>
    </location>
</feature>
<dbReference type="GO" id="GO:0046872">
    <property type="term" value="F:metal ion binding"/>
    <property type="evidence" value="ECO:0007669"/>
    <property type="project" value="UniProtKB-KW"/>
</dbReference>
<accession>E7RQ78</accession>
<name>E7RQ78_9BACT</name>
<feature type="transmembrane region" description="Helical" evidence="12">
    <location>
        <begin position="83"/>
        <end position="104"/>
    </location>
</feature>
<evidence type="ECO:0000313" key="14">
    <source>
        <dbReference type="Proteomes" id="UP000005580"/>
    </source>
</evidence>
<dbReference type="GO" id="GO:0009055">
    <property type="term" value="F:electron transfer activity"/>
    <property type="evidence" value="ECO:0007669"/>
    <property type="project" value="TreeGrafter"/>
</dbReference>
<evidence type="ECO:0000256" key="5">
    <source>
        <dbReference type="ARBA" id="ARBA00022617"/>
    </source>
</evidence>
<reference evidence="13" key="1">
    <citation type="submission" date="2011-01" db="EMBL/GenBank/DDBJ databases">
        <authorList>
            <person name="Muzny D."/>
            <person name="Qin X."/>
            <person name="Buhay C."/>
            <person name="Dugan-Rocha S."/>
            <person name="Ding Y."/>
            <person name="Chen G."/>
            <person name="Hawes A."/>
            <person name="Holder M."/>
            <person name="Jhangiani S."/>
            <person name="Johnson A."/>
            <person name="Khan Z."/>
            <person name="Li Z."/>
            <person name="Liu W."/>
            <person name="Liu X."/>
            <person name="Perez L."/>
            <person name="Shen H."/>
            <person name="Wang Q."/>
            <person name="Watt J."/>
            <person name="Xi L."/>
            <person name="Xin Y."/>
            <person name="Zhou J."/>
            <person name="Deng J."/>
            <person name="Jiang H."/>
            <person name="Liu Y."/>
            <person name="Qu J."/>
            <person name="Song X.-Z."/>
            <person name="Zhang L."/>
            <person name="Villasana D."/>
            <person name="Johnson A."/>
            <person name="Liu J."/>
            <person name="Liyanage D."/>
            <person name="Lorensuhewa L."/>
            <person name="Robinson T."/>
            <person name="Song A."/>
            <person name="Song B.-B."/>
            <person name="Dinh H."/>
            <person name="Thornton R."/>
            <person name="Coyle M."/>
            <person name="Francisco L."/>
            <person name="Jackson L."/>
            <person name="Javaid M."/>
            <person name="Korchina V."/>
            <person name="Kovar C."/>
            <person name="Mata R."/>
            <person name="Mathew T."/>
            <person name="Ngo R."/>
            <person name="Nguyen L."/>
            <person name="Nguyen N."/>
            <person name="Okwuonu G."/>
            <person name="Ongeri F."/>
            <person name="Pham C."/>
            <person name="Simmons D."/>
            <person name="Wilczek-Boney K."/>
            <person name="Hale W."/>
            <person name="Jakkamsetti A."/>
            <person name="Pham P."/>
            <person name="Ruth R."/>
            <person name="San Lucas F."/>
            <person name="Warren J."/>
            <person name="Zhang J."/>
            <person name="Zhao Z."/>
            <person name="Zhou C."/>
            <person name="Zhu D."/>
            <person name="Lee S."/>
            <person name="Bess C."/>
            <person name="Blankenburg K."/>
            <person name="Forbes L."/>
            <person name="Fu Q."/>
            <person name="Gubbala S."/>
            <person name="Hirani K."/>
            <person name="Jayaseelan J.C."/>
            <person name="Lara F."/>
            <person name="Munidasa M."/>
            <person name="Palculict T."/>
            <person name="Patil S."/>
            <person name="Pu L.-L."/>
            <person name="Saada N."/>
            <person name="Tang L."/>
            <person name="Weissenberger G."/>
            <person name="Zhu Y."/>
            <person name="Hemphill L."/>
            <person name="Shang Y."/>
            <person name="Youmans B."/>
            <person name="Ayvaz T."/>
            <person name="Ross M."/>
            <person name="Santibanez J."/>
            <person name="Aqrawi P."/>
            <person name="Gross S."/>
            <person name="Joshi V."/>
            <person name="Fowler G."/>
            <person name="Nazareth L."/>
            <person name="Reid J."/>
            <person name="Worley K."/>
            <person name="Petrosino J."/>
            <person name="Highlander S."/>
            <person name="Gibbs R."/>
        </authorList>
    </citation>
    <scope>NUCLEOTIDE SEQUENCE [LARGE SCALE GENOMIC DNA]</scope>
    <source>
        <strain evidence="13">ATCC 33269</strain>
    </source>
</reference>
<evidence type="ECO:0000256" key="1">
    <source>
        <dbReference type="ARBA" id="ARBA00004651"/>
    </source>
</evidence>
<keyword evidence="3" id="KW-0813">Transport</keyword>
<feature type="transmembrane region" description="Helical" evidence="12">
    <location>
        <begin position="214"/>
        <end position="234"/>
    </location>
</feature>
<comment type="similarity">
    <text evidence="2">Belongs to the cytochrome ubiquinol oxidase subunit 2 family.</text>
</comment>
<organism evidence="13 14">
    <name type="scientific">Hoylesella oralis ATCC 33269</name>
    <dbReference type="NCBI Taxonomy" id="873533"/>
    <lineage>
        <taxon>Bacteria</taxon>
        <taxon>Pseudomonadati</taxon>
        <taxon>Bacteroidota</taxon>
        <taxon>Bacteroidia</taxon>
        <taxon>Bacteroidales</taxon>
        <taxon>Prevotellaceae</taxon>
        <taxon>Hoylesella</taxon>
    </lineage>
</organism>
<evidence type="ECO:0000256" key="3">
    <source>
        <dbReference type="ARBA" id="ARBA00022448"/>
    </source>
</evidence>
<dbReference type="InterPro" id="IPR003317">
    <property type="entry name" value="Cyt-d_oxidase_su2"/>
</dbReference>
<keyword evidence="8" id="KW-0249">Electron transport</keyword>
<keyword evidence="9 12" id="KW-1133">Transmembrane helix</keyword>
<keyword evidence="13" id="KW-0560">Oxidoreductase</keyword>
<keyword evidence="11 12" id="KW-0472">Membrane</keyword>
<keyword evidence="5" id="KW-0349">Heme</keyword>
<evidence type="ECO:0000256" key="11">
    <source>
        <dbReference type="ARBA" id="ARBA00023136"/>
    </source>
</evidence>
<feature type="transmembrane region" description="Helical" evidence="12">
    <location>
        <begin position="12"/>
        <end position="37"/>
    </location>
</feature>
<keyword evidence="14" id="KW-1185">Reference proteome</keyword>
<dbReference type="PANTHER" id="PTHR43141">
    <property type="entry name" value="CYTOCHROME BD2 SUBUNIT II"/>
    <property type="match status" value="1"/>
</dbReference>
<feature type="transmembrane region" description="Helical" evidence="12">
    <location>
        <begin position="261"/>
        <end position="280"/>
    </location>
</feature>
<evidence type="ECO:0000256" key="8">
    <source>
        <dbReference type="ARBA" id="ARBA00022982"/>
    </source>
</evidence>
<dbReference type="PANTHER" id="PTHR43141:SF5">
    <property type="entry name" value="CYTOCHROME BD-I UBIQUINOL OXIDASE SUBUNIT 2"/>
    <property type="match status" value="1"/>
</dbReference>
<comment type="subcellular location">
    <subcellularLocation>
        <location evidence="1">Cell membrane</location>
        <topology evidence="1">Multi-pass membrane protein</topology>
    </subcellularLocation>
</comment>
<evidence type="ECO:0000256" key="9">
    <source>
        <dbReference type="ARBA" id="ARBA00022989"/>
    </source>
</evidence>
<evidence type="ECO:0000256" key="6">
    <source>
        <dbReference type="ARBA" id="ARBA00022692"/>
    </source>
</evidence>
<dbReference type="GO" id="GO:0019646">
    <property type="term" value="P:aerobic electron transport chain"/>
    <property type="evidence" value="ECO:0007669"/>
    <property type="project" value="TreeGrafter"/>
</dbReference>
<keyword evidence="4" id="KW-1003">Cell membrane</keyword>
<dbReference type="GO" id="GO:0005886">
    <property type="term" value="C:plasma membrane"/>
    <property type="evidence" value="ECO:0007669"/>
    <property type="project" value="UniProtKB-SubCell"/>
</dbReference>
<evidence type="ECO:0000256" key="2">
    <source>
        <dbReference type="ARBA" id="ARBA00007543"/>
    </source>
</evidence>
<feature type="transmembrane region" description="Helical" evidence="12">
    <location>
        <begin position="116"/>
        <end position="140"/>
    </location>
</feature>
<dbReference type="HOGENOM" id="CLU_733472_0_0_10"/>
<dbReference type="EMBL" id="AEPE02000004">
    <property type="protein sequence ID" value="EFZ37271.1"/>
    <property type="molecule type" value="Genomic_DNA"/>
</dbReference>
<dbReference type="Pfam" id="PF02322">
    <property type="entry name" value="Cyt_bd_oxida_II"/>
    <property type="match status" value="1"/>
</dbReference>
<feature type="transmembrane region" description="Helical" evidence="12">
    <location>
        <begin position="338"/>
        <end position="361"/>
    </location>
</feature>
<evidence type="ECO:0000256" key="7">
    <source>
        <dbReference type="ARBA" id="ARBA00022723"/>
    </source>
</evidence>
<gene>
    <name evidence="13" type="primary">cydB</name>
    <name evidence="13" type="ORF">HMPREF0663_11329</name>
</gene>
<keyword evidence="6 12" id="KW-0812">Transmembrane</keyword>
<proteinExistence type="inferred from homology"/>
<dbReference type="RefSeq" id="WP_004368623.1">
    <property type="nucleotide sequence ID" value="NZ_GL833118.1"/>
</dbReference>
<dbReference type="AlphaFoldDB" id="E7RQ78"/>